<feature type="region of interest" description="Disordered" evidence="11">
    <location>
        <begin position="618"/>
        <end position="648"/>
    </location>
</feature>
<dbReference type="Pfam" id="PF00753">
    <property type="entry name" value="Lactamase_B"/>
    <property type="match status" value="2"/>
</dbReference>
<dbReference type="Pfam" id="PF00385">
    <property type="entry name" value="Chromo"/>
    <property type="match status" value="1"/>
</dbReference>
<dbReference type="CDD" id="cd01650">
    <property type="entry name" value="RT_nLTR_like"/>
    <property type="match status" value="1"/>
</dbReference>
<dbReference type="SUPFAM" id="SSF50729">
    <property type="entry name" value="PH domain-like"/>
    <property type="match status" value="1"/>
</dbReference>
<dbReference type="EC" id="3.1.26.4" evidence="3"/>
<feature type="region of interest" description="Disordered" evidence="11">
    <location>
        <begin position="2776"/>
        <end position="2802"/>
    </location>
</feature>
<keyword evidence="8 10" id="KW-0175">Coiled coil</keyword>
<dbReference type="GO" id="GO:0003676">
    <property type="term" value="F:nucleic acid binding"/>
    <property type="evidence" value="ECO:0007669"/>
    <property type="project" value="InterPro"/>
</dbReference>
<feature type="domain" description="Integrase catalytic" evidence="15">
    <location>
        <begin position="1961"/>
        <end position="2075"/>
    </location>
</feature>
<feature type="compositionally biased region" description="Polar residues" evidence="11">
    <location>
        <begin position="969"/>
        <end position="980"/>
    </location>
</feature>
<keyword evidence="9" id="KW-0511">Multifunctional enzyme</keyword>
<dbReference type="FunFam" id="3.30.70.270:FF:000020">
    <property type="entry name" value="Transposon Tf2-6 polyprotein-like Protein"/>
    <property type="match status" value="1"/>
</dbReference>
<dbReference type="Gene3D" id="3.10.20.370">
    <property type="match status" value="1"/>
</dbReference>
<dbReference type="SMART" id="SM00298">
    <property type="entry name" value="CHROMO"/>
    <property type="match status" value="1"/>
</dbReference>
<feature type="coiled-coil region" evidence="10">
    <location>
        <begin position="2564"/>
        <end position="2609"/>
    </location>
</feature>
<dbReference type="PROSITE" id="PS50003">
    <property type="entry name" value="PH_DOMAIN"/>
    <property type="match status" value="1"/>
</dbReference>
<dbReference type="InterPro" id="IPR001584">
    <property type="entry name" value="Integrase_cat-core"/>
</dbReference>
<feature type="non-terminal residue" evidence="16">
    <location>
        <position position="2945"/>
    </location>
</feature>
<feature type="domain" description="Chromo" evidence="13">
    <location>
        <begin position="2218"/>
        <end position="2276"/>
    </location>
</feature>
<dbReference type="Pfam" id="PF17919">
    <property type="entry name" value="RT_RNaseH_2"/>
    <property type="match status" value="1"/>
</dbReference>
<comment type="subcellular location">
    <subcellularLocation>
        <location evidence="1">Nucleus</location>
    </subcellularLocation>
</comment>
<feature type="region of interest" description="Disordered" evidence="11">
    <location>
        <begin position="813"/>
        <end position="832"/>
    </location>
</feature>
<keyword evidence="7" id="KW-0378">Hydrolase</keyword>
<feature type="domain" description="Reverse transcriptase" evidence="14">
    <location>
        <begin position="96"/>
        <end position="355"/>
    </location>
</feature>
<dbReference type="Gene3D" id="3.60.15.10">
    <property type="entry name" value="Ribonuclease Z/Hydroxyacylglutathione hydrolase-like"/>
    <property type="match status" value="2"/>
</dbReference>
<dbReference type="InterPro" id="IPR056924">
    <property type="entry name" value="SH3_Tf2-1"/>
</dbReference>
<evidence type="ECO:0000256" key="1">
    <source>
        <dbReference type="ARBA" id="ARBA00004123"/>
    </source>
</evidence>
<dbReference type="FunFam" id="2.30.29.30:FF:000006">
    <property type="entry name" value="Pleckstrin homology like domain family B member 1"/>
    <property type="match status" value="1"/>
</dbReference>
<evidence type="ECO:0000256" key="10">
    <source>
        <dbReference type="SAM" id="Coils"/>
    </source>
</evidence>
<dbReference type="SUPFAM" id="SSF54160">
    <property type="entry name" value="Chromo domain-like"/>
    <property type="match status" value="1"/>
</dbReference>
<evidence type="ECO:0000313" key="16">
    <source>
        <dbReference type="EMBL" id="KAK3515765.1"/>
    </source>
</evidence>
<dbReference type="Gene3D" id="3.30.420.10">
    <property type="entry name" value="Ribonuclease H-like superfamily/Ribonuclease H"/>
    <property type="match status" value="1"/>
</dbReference>
<evidence type="ECO:0000256" key="4">
    <source>
        <dbReference type="ARBA" id="ARBA00022679"/>
    </source>
</evidence>
<dbReference type="InterPro" id="IPR016197">
    <property type="entry name" value="Chromo-like_dom_sf"/>
</dbReference>
<feature type="compositionally biased region" description="Low complexity" evidence="11">
    <location>
        <begin position="2295"/>
        <end position="2306"/>
    </location>
</feature>
<evidence type="ECO:0000259" key="14">
    <source>
        <dbReference type="PROSITE" id="PS50878"/>
    </source>
</evidence>
<dbReference type="Pfam" id="PF24626">
    <property type="entry name" value="SH3_Tf2-1"/>
    <property type="match status" value="1"/>
</dbReference>
<feature type="region of interest" description="Disordered" evidence="11">
    <location>
        <begin position="2261"/>
        <end position="2312"/>
    </location>
</feature>
<evidence type="ECO:0000259" key="13">
    <source>
        <dbReference type="PROSITE" id="PS50013"/>
    </source>
</evidence>
<feature type="compositionally biased region" description="Low complexity" evidence="11">
    <location>
        <begin position="2364"/>
        <end position="2381"/>
    </location>
</feature>
<dbReference type="InterPro" id="IPR012337">
    <property type="entry name" value="RNaseH-like_sf"/>
</dbReference>
<comment type="caution">
    <text evidence="16">The sequence shown here is derived from an EMBL/GenBank/DDBJ whole genome shotgun (WGS) entry which is preliminary data.</text>
</comment>
<dbReference type="GO" id="GO:0004523">
    <property type="term" value="F:RNA-DNA hybrid ribonuclease activity"/>
    <property type="evidence" value="ECO:0007669"/>
    <property type="project" value="UniProtKB-EC"/>
</dbReference>
<evidence type="ECO:0000256" key="11">
    <source>
        <dbReference type="SAM" id="MobiDB-lite"/>
    </source>
</evidence>
<dbReference type="InterPro" id="IPR000953">
    <property type="entry name" value="Chromo/chromo_shadow_dom"/>
</dbReference>
<dbReference type="InterPro" id="IPR011993">
    <property type="entry name" value="PH-like_dom_sf"/>
</dbReference>
<dbReference type="PANTHER" id="PTHR37984:SF5">
    <property type="entry name" value="PROTEIN NYNRIN-LIKE"/>
    <property type="match status" value="1"/>
</dbReference>
<dbReference type="InterPro" id="IPR000477">
    <property type="entry name" value="RT_dom"/>
</dbReference>
<dbReference type="InterPro" id="IPR036866">
    <property type="entry name" value="RibonucZ/Hydroxyglut_hydro"/>
</dbReference>
<dbReference type="PROSITE" id="PS50994">
    <property type="entry name" value="INTEGRASE"/>
    <property type="match status" value="1"/>
</dbReference>
<dbReference type="Pfam" id="PF00078">
    <property type="entry name" value="RVT_1"/>
    <property type="match status" value="2"/>
</dbReference>
<dbReference type="PROSITE" id="PS50013">
    <property type="entry name" value="CHROMO_2"/>
    <property type="match status" value="1"/>
</dbReference>
<dbReference type="InterPro" id="IPR041577">
    <property type="entry name" value="RT_RNaseH_2"/>
</dbReference>
<feature type="compositionally biased region" description="Polar residues" evidence="11">
    <location>
        <begin position="2688"/>
        <end position="2709"/>
    </location>
</feature>
<dbReference type="Proteomes" id="UP001274896">
    <property type="component" value="Unassembled WGS sequence"/>
</dbReference>
<dbReference type="SMART" id="SM00233">
    <property type="entry name" value="PH"/>
    <property type="match status" value="1"/>
</dbReference>
<evidence type="ECO:0000256" key="3">
    <source>
        <dbReference type="ARBA" id="ARBA00012180"/>
    </source>
</evidence>
<dbReference type="Gene3D" id="2.30.29.30">
    <property type="entry name" value="Pleckstrin-homology domain (PH domain)/Phosphotyrosine-binding domain (PTB)"/>
    <property type="match status" value="1"/>
</dbReference>
<dbReference type="Pfam" id="PF00169">
    <property type="entry name" value="PH"/>
    <property type="match status" value="1"/>
</dbReference>
<name>A0AAE0Q8G1_9TELE</name>
<dbReference type="InterPro" id="IPR005162">
    <property type="entry name" value="Retrotrans_gag_dom"/>
</dbReference>
<comment type="similarity">
    <text evidence="2">Belongs to the beta type-B retroviral polymerase family. HERV class-II K(HML-2) pol subfamily.</text>
</comment>
<evidence type="ECO:0000259" key="15">
    <source>
        <dbReference type="PROSITE" id="PS50994"/>
    </source>
</evidence>
<dbReference type="SUPFAM" id="SSF56281">
    <property type="entry name" value="Metallo-hydrolase/oxidoreductase"/>
    <property type="match status" value="2"/>
</dbReference>
<dbReference type="InterPro" id="IPR050951">
    <property type="entry name" value="Retrovirus_Pol_polyprotein"/>
</dbReference>
<feature type="compositionally biased region" description="Basic and acidic residues" evidence="11">
    <location>
        <begin position="2780"/>
        <end position="2790"/>
    </location>
</feature>
<dbReference type="InterPro" id="IPR043502">
    <property type="entry name" value="DNA/RNA_pol_sf"/>
</dbReference>
<gene>
    <name evidence="16" type="ORF">QTP70_030462</name>
</gene>
<evidence type="ECO:0000313" key="17">
    <source>
        <dbReference type="Proteomes" id="UP001274896"/>
    </source>
</evidence>
<proteinExistence type="inferred from homology"/>
<dbReference type="CDD" id="cd00303">
    <property type="entry name" value="retropepsin_like"/>
    <property type="match status" value="1"/>
</dbReference>
<sequence length="2945" mass="334602">IIKDRDGRVLTSEESVQRRWKEYFEELMNEENEREKRVEGVNSVEQKVDKIRKDEVRKALKRMKSGKAVGPDDIPVEVWKCLGEAAVEFLTSLFNRVLESERMPEEWRRSVLVPIFKNKGDVQSCSNYRGIKLMSHAMKLWERVVEARLRKVVEICEQQYGFMPRKSTTDAIFALRILMEKYRDGQRELHCVFVDLEKAYDRVPREELWYCMRKSGVAEKYVRVVQDMYERSRTVVRCAVGQTEEFNVEVGLHQGSALSPFLFAIVMDQLSEEVRQESPWTMMFADDIVICSESREQVEENLERWRFALERRGMKVSGSKTEYMCVNEREGSGTVRLQGEEVKKVQEFKYLGSTVQSNGECGKEVKKRVQASWNGWRKVWGVLCERKIPARIKGKVYRTVVRAAMLYGLETVSLRKRQESELEVAELKMLRFSLGVTRLDRIRNEYIRGTAHVGRLGDKVREARLRWFGHVQRRESEYIGRRMLDMELPGRRQRGRPKRRVHYTCYKIQLFESSSSTYTYLLADASSREAVLIDPVLETVDRDLKLIEELGLKLTVAANTHCHADHVTGTGLLKKQLFGVKSAISKHSGARADILLTEGDAITFGKYLFRRDPEAGSLPGGACPEHLSRETSRMHPKQMPEPPQLPPFDVEEQRLYSELLPGDRAPSSISKGAPRHPTEEAHFGRLYPGSYPFGHDPELMTIVLLHGLTELLPDPSFCFRDHPGCSSLGLPVCLSCLRSPASQPGSIGLLLQLDGIPYFQCPPLCSGIAAVTGTRDLTSTAPDGCVNNGGGEHGPLRLNVPNLPRDLVETLPEVGVEDPPNRGISKTFPTDSHNTFGPAKSVRILLRITVVAHMGVEVPQQNYGVPSRSTFQQPSQGLQEGWVLHTAVWPISQNNSETPIAGPKAQGNNPLVYRGKLQHMAAELGGYKQAHPSPRPLTMGHSREEEGPTSLKELGSRAQAVRGGKPDYRSTSLNSPGSPQCLTVRETPGHTDGCVTFVTGDETMAFTGDALLIRGCGRTDFQQGCSQKLYNSVHKKIFTLPGHCFIYPAHDYKAELREIIVRQGAIIHSYQDQLADMQAQLSRVAIASPRDPPPTHGESPRLALPEKFNGSADRCRGFLRQCEVFFSHQPGMYREEGTKCAFLMSLLTDRVLEWTSAVWDADPQIKASYDYFSGMIKEVFEYPAGGKDISVRLMELRQGSEAAADYAIRFRTLAAQSGWNDAALWAVFRAGLHPALQSELACHEEATTLSQFVATAIHLDNLRRQHRAGAHASSAARPQRRMDYSSHPLIDSGAAVNLVDRGLVEELGIPIFPCVPALRITAIDSQPIGEGYLKHQTELLDFQVGLFHYERLAFYVTSSPANPVILGFPWLRRHDPHISWRSGELVRWSITCLRGCLRDPVARPCRTSRVQRPLEAAGGHLPSQYMDFHMVFSEERAARLPHHQVWDCAIDLLPNTSPPKGWIYPLSLPESKAMEEYIESSLAAGHIRPSMSPAAAGFFFVGKKDGGLRPCIDYRGLNAVTIRYPYPLPLVPAALEQLRGAWVFTKLDLRSAYNLVRIREWDEWKTAFHTTHGHYEYCVMPFGLTNAPAVFQALINEVFRDLLGRSVIAYIDNILVYSASMEEHVIQVREVLARLQQHHLYVKLEKCEFHRSQVTFLGYVISHQGVEMDTVKVQEVTGWPEPSTVRELQRFLGFANFYRQFIRNYSSVAGPLTSLLRGKPKKLSWTDQARTAFLQLKDRFTTAPILRHPDPELPFVVEVDASCSGIGAVLSQQRGEPGKLHPCAFHSRKLTAVERNYDVGNRELLAIKAALEEWLHWLEGARHPFQVLTDHRNLEYLRGAKRLNPRQARWALFFTRFVFTVTYRPGSKNGKADALSRQFESANDPSKPEPILPATALLAPVRWDLMEEIRRAHADEPPPASCPPDRTFVPQLFRQQVMQWVHEAPSSGHPGCRLIPLDGLPTAMQMADAMFQHVFRNFGLPEDIVSDRGPQFTSRVWGALCGRLGIGVSLSSGYHPQSNGQAERLNQEIGHFLRSYCSREQHRWSEFLPWAEYAQNSLIHSSTGLTPFQCVLGYQPPLFPWSGEPSDVPAVEEWYRLSQEVLERAHVRLQRAVRRQRIQVDRRRRPHPSYKVGQKVWLSTRNLRLRLPCKKLSPKFIGPFEIIRRVNPVAYCLRLPASYRICPTFHVSLLKPAHPAVGEAGTGVAPPPPLDIEGSPAYQVRALLNSRRVRSRLQYLVDWEGYGPEERSWVDSGDILDPSLIEDFHRTHPGRPAPRPRGRPRRRTSGVVPRGGGSVTTRTRGQTVSTVEEERKFNPRLTRSLEEFVEIMNNLNLPKPAKIDTMDTQKNQWDRSRTPPWLTRPADGRSAASSGAESDSEGSSTESERVSPSVHSVTCPKTRGGAILHPPHPQCPTRRTGIDSKALTAQRRITELNQQKEELKIELQLEIALLQGELQTEKERLHKHTAQLQTLQESRQKPTLSNTQQERVKLEKERLRVENMKTRWMERKKLSHTEEQTDTLLRIQQEKEALDSAVRAFEDWEFRVLEMESGLEEEKMEGETERELTREQHAINSAQERVRELEQQLNEMQREKERKMSLLREEKRELLHQTHQILKENKLVSDWVNITGSASSMASLSPLTSHKAAQDISNSTQRRSSHRKVTERPMSVQGLMRNPDTPPLPHTRHRLSNGNANANGFHTPTNSTCSSRTASPSLHLVNLVEIERKLREAKAERERLLKEREERKRITVRDRQKEPDDPNTHAHLNTPAYIYLHSQAHTNSHSEEEPKESHAQNSPKGGPVLQQHGVPLFLTVNFDLRAHVENLGHGVAGCLGVQLSPRRCCGVLTKRGGRVKTWRRRWFLFDLDHRRLAYYTDQDEKKLKGVIYFQAIEEVYYDHLRTATTSPRPNLTFCVKTYERLFFLVAPSAESMRIWMDVIVTATDEHSRY</sequence>
<evidence type="ECO:0000256" key="5">
    <source>
        <dbReference type="ARBA" id="ARBA00022695"/>
    </source>
</evidence>
<dbReference type="InterPro" id="IPR021109">
    <property type="entry name" value="Peptidase_aspartic_dom_sf"/>
</dbReference>
<feature type="domain" description="PH" evidence="12">
    <location>
        <begin position="2837"/>
        <end position="2940"/>
    </location>
</feature>
<evidence type="ECO:0000256" key="2">
    <source>
        <dbReference type="ARBA" id="ARBA00010879"/>
    </source>
</evidence>
<dbReference type="SUPFAM" id="SSF53098">
    <property type="entry name" value="Ribonuclease H-like"/>
    <property type="match status" value="1"/>
</dbReference>
<dbReference type="EMBL" id="JAUCMX010000020">
    <property type="protein sequence ID" value="KAK3515765.1"/>
    <property type="molecule type" value="Genomic_DNA"/>
</dbReference>
<dbReference type="InterPro" id="IPR001279">
    <property type="entry name" value="Metallo-B-lactamas"/>
</dbReference>
<dbReference type="PANTHER" id="PTHR37984">
    <property type="entry name" value="PROTEIN CBG26694"/>
    <property type="match status" value="1"/>
</dbReference>
<dbReference type="GO" id="GO:0005634">
    <property type="term" value="C:nucleus"/>
    <property type="evidence" value="ECO:0007669"/>
    <property type="project" value="UniProtKB-SubCell"/>
</dbReference>
<protein>
    <recommendedName>
        <fullName evidence="3">ribonuclease H</fullName>
        <ecNumber evidence="3">3.1.26.4</ecNumber>
    </recommendedName>
</protein>
<keyword evidence="5" id="KW-0548">Nucleotidyltransferase</keyword>
<reference evidence="16" key="1">
    <citation type="submission" date="2023-06" db="EMBL/GenBank/DDBJ databases">
        <title>Male Hemibagrus guttatus genome.</title>
        <authorList>
            <person name="Bian C."/>
        </authorList>
    </citation>
    <scope>NUCLEOTIDE SEQUENCE</scope>
    <source>
        <strain evidence="16">Male_cb2023</strain>
        <tissue evidence="16">Muscle</tissue>
    </source>
</reference>
<dbReference type="GO" id="GO:0016779">
    <property type="term" value="F:nucleotidyltransferase activity"/>
    <property type="evidence" value="ECO:0007669"/>
    <property type="project" value="UniProtKB-KW"/>
</dbReference>
<dbReference type="InterPro" id="IPR001849">
    <property type="entry name" value="PH_domain"/>
</dbReference>
<feature type="compositionally biased region" description="Basic residues" evidence="11">
    <location>
        <begin position="2274"/>
        <end position="2284"/>
    </location>
</feature>
<feature type="region of interest" description="Disordered" evidence="11">
    <location>
        <begin position="929"/>
        <end position="980"/>
    </location>
</feature>
<evidence type="ECO:0000256" key="6">
    <source>
        <dbReference type="ARBA" id="ARBA00022722"/>
    </source>
</evidence>
<feature type="region of interest" description="Disordered" evidence="11">
    <location>
        <begin position="2642"/>
        <end position="2709"/>
    </location>
</feature>
<dbReference type="GO" id="GO:0015074">
    <property type="term" value="P:DNA integration"/>
    <property type="evidence" value="ECO:0007669"/>
    <property type="project" value="InterPro"/>
</dbReference>
<keyword evidence="4" id="KW-0808">Transferase</keyword>
<evidence type="ECO:0000256" key="9">
    <source>
        <dbReference type="ARBA" id="ARBA00023268"/>
    </source>
</evidence>
<evidence type="ECO:0000259" key="12">
    <source>
        <dbReference type="PROSITE" id="PS50003"/>
    </source>
</evidence>
<dbReference type="InterPro" id="IPR043128">
    <property type="entry name" value="Rev_trsase/Diguanyl_cyclase"/>
</dbReference>
<dbReference type="Gene3D" id="3.30.70.270">
    <property type="match status" value="3"/>
</dbReference>
<dbReference type="InterPro" id="IPR023780">
    <property type="entry name" value="Chromo_domain"/>
</dbReference>
<dbReference type="Gene3D" id="2.40.50.40">
    <property type="match status" value="1"/>
</dbReference>
<feature type="coiled-coil region" evidence="10">
    <location>
        <begin position="2719"/>
        <end position="2746"/>
    </location>
</feature>
<evidence type="ECO:0000256" key="8">
    <source>
        <dbReference type="ARBA" id="ARBA00023054"/>
    </source>
</evidence>
<evidence type="ECO:0000256" key="7">
    <source>
        <dbReference type="ARBA" id="ARBA00022759"/>
    </source>
</evidence>
<keyword evidence="17" id="KW-1185">Reference proteome</keyword>
<dbReference type="Pfam" id="PF03732">
    <property type="entry name" value="Retrotrans_gag"/>
    <property type="match status" value="1"/>
</dbReference>
<dbReference type="CDD" id="cd01647">
    <property type="entry name" value="RT_LTR"/>
    <property type="match status" value="1"/>
</dbReference>
<organism evidence="16 17">
    <name type="scientific">Hemibagrus guttatus</name>
    <dbReference type="NCBI Taxonomy" id="175788"/>
    <lineage>
        <taxon>Eukaryota</taxon>
        <taxon>Metazoa</taxon>
        <taxon>Chordata</taxon>
        <taxon>Craniata</taxon>
        <taxon>Vertebrata</taxon>
        <taxon>Euteleostomi</taxon>
        <taxon>Actinopterygii</taxon>
        <taxon>Neopterygii</taxon>
        <taxon>Teleostei</taxon>
        <taxon>Ostariophysi</taxon>
        <taxon>Siluriformes</taxon>
        <taxon>Bagridae</taxon>
        <taxon>Hemibagrus</taxon>
    </lineage>
</organism>
<dbReference type="Gene3D" id="3.10.10.10">
    <property type="entry name" value="HIV Type 1 Reverse Transcriptase, subunit A, domain 1"/>
    <property type="match status" value="1"/>
</dbReference>
<dbReference type="InterPro" id="IPR036397">
    <property type="entry name" value="RNaseH_sf"/>
</dbReference>
<dbReference type="CDD" id="cd09274">
    <property type="entry name" value="RNase_HI_RT_Ty3"/>
    <property type="match status" value="1"/>
</dbReference>
<dbReference type="PROSITE" id="PS50878">
    <property type="entry name" value="RT_POL"/>
    <property type="match status" value="2"/>
</dbReference>
<feature type="region of interest" description="Disordered" evidence="11">
    <location>
        <begin position="2335"/>
        <end position="2416"/>
    </location>
</feature>
<accession>A0AAE0Q8G1</accession>
<keyword evidence="7" id="KW-0255">Endonuclease</keyword>
<feature type="compositionally biased region" description="Basic and acidic residues" evidence="11">
    <location>
        <begin position="2337"/>
        <end position="2353"/>
    </location>
</feature>
<feature type="coiled-coil region" evidence="10">
    <location>
        <begin position="2422"/>
        <end position="2500"/>
    </location>
</feature>
<dbReference type="SUPFAM" id="SSF56672">
    <property type="entry name" value="DNA/RNA polymerases"/>
    <property type="match status" value="2"/>
</dbReference>
<feature type="domain" description="Reverse transcriptase" evidence="14">
    <location>
        <begin position="1482"/>
        <end position="1661"/>
    </location>
</feature>
<keyword evidence="6" id="KW-0540">Nuclease</keyword>
<dbReference type="Gene3D" id="2.40.70.10">
    <property type="entry name" value="Acid Proteases"/>
    <property type="match status" value="1"/>
</dbReference>